<organism evidence="1">
    <name type="scientific">Dechloromonas aromatica (strain RCB)</name>
    <dbReference type="NCBI Taxonomy" id="159087"/>
    <lineage>
        <taxon>Bacteria</taxon>
        <taxon>Pseudomonadati</taxon>
        <taxon>Pseudomonadota</taxon>
        <taxon>Betaproteobacteria</taxon>
        <taxon>Rhodocyclales</taxon>
        <taxon>Azonexaceae</taxon>
        <taxon>Dechloromonas</taxon>
    </lineage>
</organism>
<reference evidence="1" key="1">
    <citation type="submission" date="2005-08" db="EMBL/GenBank/DDBJ databases">
        <title>Complete sequence of Dechloromonas aromatica RCB.</title>
        <authorList>
            <person name="Salinero K.K."/>
            <person name="Copeland A."/>
            <person name="Lucas S."/>
            <person name="Lapidus A."/>
            <person name="Barry K."/>
            <person name="Detter J.C."/>
            <person name="Glavina T."/>
            <person name="Hammon N."/>
            <person name="Israni S."/>
            <person name="Pitluck S."/>
            <person name="Di Bartolo G."/>
            <person name="Trong S."/>
            <person name="Schmutz J."/>
            <person name="Larimer F."/>
            <person name="Land M."/>
            <person name="Ivanova N."/>
            <person name="Richardson P."/>
        </authorList>
    </citation>
    <scope>NUCLEOTIDE SEQUENCE</scope>
    <source>
        <strain evidence="1">RCB</strain>
    </source>
</reference>
<evidence type="ECO:0008006" key="2">
    <source>
        <dbReference type="Google" id="ProtNLM"/>
    </source>
</evidence>
<dbReference type="HOGENOM" id="CLU_106681_1_0_4"/>
<evidence type="ECO:0000313" key="1">
    <source>
        <dbReference type="EMBL" id="AAZ46228.1"/>
    </source>
</evidence>
<sequence>MAGKNHFAIAAVVPNETTNSDETVAGFAIAQINRGWRIRGLIQEVYQTHRSKQIRLVALDDGSIYPISQFLGTHSVSCRIDLSGIAEASATMRRIAINGADLAIFNRFSTLEAHGHGFAAEMLDLMSRQIPVLTIVPPKHLPAWRRFTGHQAVELPPDQRSLLAWFADLSARRSGFCQTSPAFSGARA</sequence>
<dbReference type="eggNOG" id="COG1618">
    <property type="taxonomic scope" value="Bacteria"/>
</dbReference>
<proteinExistence type="predicted"/>
<gene>
    <name evidence="1" type="ordered locus">Daro_1479</name>
</gene>
<dbReference type="InterPro" id="IPR018912">
    <property type="entry name" value="DUF2478"/>
</dbReference>
<dbReference type="AlphaFoldDB" id="Q47G03"/>
<accession>Q47G03</accession>
<dbReference type="OrthoDB" id="6050629at2"/>
<dbReference type="KEGG" id="dar:Daro_1479"/>
<name>Q47G03_DECAR</name>
<protein>
    <recommendedName>
        <fullName evidence="2">Molybdenum ABC transporter ATP-binding protein</fullName>
    </recommendedName>
</protein>
<dbReference type="Pfam" id="PF10649">
    <property type="entry name" value="DUF2478"/>
    <property type="match status" value="1"/>
</dbReference>
<dbReference type="STRING" id="159087.Daro_1479"/>
<dbReference type="EMBL" id="CP000089">
    <property type="protein sequence ID" value="AAZ46228.1"/>
    <property type="molecule type" value="Genomic_DNA"/>
</dbReference>